<feature type="region of interest" description="Disordered" evidence="2">
    <location>
        <begin position="599"/>
        <end position="726"/>
    </location>
</feature>
<protein>
    <submittedName>
        <fullName evidence="3">Uncharacterized protein</fullName>
    </submittedName>
</protein>
<feature type="compositionally biased region" description="Polar residues" evidence="2">
    <location>
        <begin position="37"/>
        <end position="58"/>
    </location>
</feature>
<accession>A0A8H6HSQ3</accession>
<evidence type="ECO:0000256" key="2">
    <source>
        <dbReference type="SAM" id="MobiDB-lite"/>
    </source>
</evidence>
<feature type="compositionally biased region" description="Low complexity" evidence="2">
    <location>
        <begin position="673"/>
        <end position="692"/>
    </location>
</feature>
<dbReference type="Proteomes" id="UP000521943">
    <property type="component" value="Unassembled WGS sequence"/>
</dbReference>
<feature type="compositionally biased region" description="Polar residues" evidence="2">
    <location>
        <begin position="547"/>
        <end position="568"/>
    </location>
</feature>
<evidence type="ECO:0000313" key="3">
    <source>
        <dbReference type="EMBL" id="KAF6751717.1"/>
    </source>
</evidence>
<feature type="region of interest" description="Disordered" evidence="2">
    <location>
        <begin position="1"/>
        <end position="422"/>
    </location>
</feature>
<feature type="compositionally biased region" description="Pro residues" evidence="2">
    <location>
        <begin position="333"/>
        <end position="350"/>
    </location>
</feature>
<organism evidence="3 4">
    <name type="scientific">Ephemerocybe angulata</name>
    <dbReference type="NCBI Taxonomy" id="980116"/>
    <lineage>
        <taxon>Eukaryota</taxon>
        <taxon>Fungi</taxon>
        <taxon>Dikarya</taxon>
        <taxon>Basidiomycota</taxon>
        <taxon>Agaricomycotina</taxon>
        <taxon>Agaricomycetes</taxon>
        <taxon>Agaricomycetidae</taxon>
        <taxon>Agaricales</taxon>
        <taxon>Agaricineae</taxon>
        <taxon>Psathyrellaceae</taxon>
        <taxon>Ephemerocybe</taxon>
    </lineage>
</organism>
<dbReference type="EMBL" id="JACGCI010000048">
    <property type="protein sequence ID" value="KAF6751717.1"/>
    <property type="molecule type" value="Genomic_DNA"/>
</dbReference>
<proteinExistence type="predicted"/>
<gene>
    <name evidence="3" type="ORF">DFP72DRAFT_1047647</name>
</gene>
<feature type="region of interest" description="Disordered" evidence="2">
    <location>
        <begin position="500"/>
        <end position="581"/>
    </location>
</feature>
<dbReference type="OrthoDB" id="2804750at2759"/>
<feature type="compositionally biased region" description="Low complexity" evidence="2">
    <location>
        <begin position="196"/>
        <end position="213"/>
    </location>
</feature>
<name>A0A8H6HSQ3_9AGAR</name>
<feature type="coiled-coil region" evidence="1">
    <location>
        <begin position="454"/>
        <end position="488"/>
    </location>
</feature>
<feature type="compositionally biased region" description="Low complexity" evidence="2">
    <location>
        <begin position="351"/>
        <end position="370"/>
    </location>
</feature>
<keyword evidence="1" id="KW-0175">Coiled coil</keyword>
<dbReference type="AlphaFoldDB" id="A0A8H6HSQ3"/>
<feature type="compositionally biased region" description="Low complexity" evidence="2">
    <location>
        <begin position="19"/>
        <end position="29"/>
    </location>
</feature>
<feature type="compositionally biased region" description="Polar residues" evidence="2">
    <location>
        <begin position="376"/>
        <end position="393"/>
    </location>
</feature>
<evidence type="ECO:0000313" key="4">
    <source>
        <dbReference type="Proteomes" id="UP000521943"/>
    </source>
</evidence>
<feature type="compositionally biased region" description="Polar residues" evidence="2">
    <location>
        <begin position="407"/>
        <end position="422"/>
    </location>
</feature>
<feature type="compositionally biased region" description="Basic and acidic residues" evidence="2">
    <location>
        <begin position="247"/>
        <end position="256"/>
    </location>
</feature>
<keyword evidence="4" id="KW-1185">Reference proteome</keyword>
<comment type="caution">
    <text evidence="3">The sequence shown here is derived from an EMBL/GenBank/DDBJ whole genome shotgun (WGS) entry which is preliminary data.</text>
</comment>
<feature type="compositionally biased region" description="Pro residues" evidence="2">
    <location>
        <begin position="511"/>
        <end position="528"/>
    </location>
</feature>
<sequence>MSGLSPRRIRSRTSDITEFFRTSHSSSSTRHPDNDVSTHSQLSTYTLDVPSTSSQTPSLLKKKSSRIPFLGRSRKKSNPSGSDADALSARESTDVGELSSGPYDRKALAWDPNWPPTSSHGHPCTPGTGQPAGVLFDSGSSGGRSPTPRAQPMITVSYSTTDDLEEYKDLFTLPSRPKRAAKPAPSPDATPRQGNTPESSEESPSATPTTLSSRITPSDAPRRGSAPTIIKEPGSRASSQAAAEVIEEVHPPEKSSQDSSSTPRSSDGKDSTRSSLSDKLSGPSLPVPRRVSVTPSTPAADYSAQQRLRMRQQTQASPAPSPTPSNDKRNRPPAIPLPSPPSSPTLPPSHPSISRTSSGSSIPTSRSMSGRPRANTAGSIASLASSPLSQSTVPEAPTPQPADPRSILTTQSPDIDLSSATPDQLREVIDARNKQCDELATYVLNLTEKHVVEKASLEKKVSQQLAEKTALEKKVSQLEKEMLKKENQIKGLMWLVHNNKNPPATDFPPNLTLPPSPAPSQEPLPPKPISRLSTMRRQHLSDDSGTESHLTSGAESIRTSETSGNESGSIRRGKGRRPFMLGDSSYNFYRAAVGKRMLPPNSLAPDSALPDLPHKRSSLSSASLSPSSSTSSLLPPSPSVTVSSLSAIPESPTGVRKSTEQQEGRSPNRAAHRMSSSSMASSSTAASSAYASNLKRSRPPSIAQVLEHSPNMDDVLEKLRPFQPTS</sequence>
<reference evidence="3 4" key="1">
    <citation type="submission" date="2020-07" db="EMBL/GenBank/DDBJ databases">
        <title>Comparative genomics of pyrophilous fungi reveals a link between fire events and developmental genes.</title>
        <authorList>
            <consortium name="DOE Joint Genome Institute"/>
            <person name="Steindorff A.S."/>
            <person name="Carver A."/>
            <person name="Calhoun S."/>
            <person name="Stillman K."/>
            <person name="Liu H."/>
            <person name="Lipzen A."/>
            <person name="Pangilinan J."/>
            <person name="Labutti K."/>
            <person name="Bruns T.D."/>
            <person name="Grigoriev I.V."/>
        </authorList>
    </citation>
    <scope>NUCLEOTIDE SEQUENCE [LARGE SCALE GENOMIC DNA]</scope>
    <source>
        <strain evidence="3 4">CBS 144469</strain>
    </source>
</reference>
<feature type="compositionally biased region" description="Low complexity" evidence="2">
    <location>
        <begin position="618"/>
        <end position="647"/>
    </location>
</feature>
<evidence type="ECO:0000256" key="1">
    <source>
        <dbReference type="SAM" id="Coils"/>
    </source>
</evidence>